<dbReference type="InterPro" id="IPR035466">
    <property type="entry name" value="GlmS/AgaS_SIS"/>
</dbReference>
<dbReference type="GO" id="GO:0016787">
    <property type="term" value="F:hydrolase activity"/>
    <property type="evidence" value="ECO:0007669"/>
    <property type="project" value="UniProtKB-KW"/>
</dbReference>
<dbReference type="AlphaFoldDB" id="A0A562RFS3"/>
<comment type="caution">
    <text evidence="6">The sequence shown here is derived from an EMBL/GenBank/DDBJ whole genome shotgun (WGS) entry which is preliminary data.</text>
</comment>
<keyword evidence="2" id="KW-0677">Repeat</keyword>
<evidence type="ECO:0000256" key="2">
    <source>
        <dbReference type="ARBA" id="ARBA00022737"/>
    </source>
</evidence>
<dbReference type="PANTHER" id="PTHR32502">
    <property type="entry name" value="N-ACETYLGALACTOSAMINE PERMEASE II COMPONENT-RELATED"/>
    <property type="match status" value="1"/>
</dbReference>
<dbReference type="SUPFAM" id="SSF53697">
    <property type="entry name" value="SIS domain"/>
    <property type="match status" value="1"/>
</dbReference>
<name>A0A562RFS3_9BURK</name>
<dbReference type="CDD" id="cd05010">
    <property type="entry name" value="SIS_AgaS_like"/>
    <property type="match status" value="1"/>
</dbReference>
<dbReference type="EMBL" id="VLLB01000002">
    <property type="protein sequence ID" value="TWI67276.1"/>
    <property type="molecule type" value="Genomic_DNA"/>
</dbReference>
<dbReference type="GO" id="GO:1901135">
    <property type="term" value="P:carbohydrate derivative metabolic process"/>
    <property type="evidence" value="ECO:0007669"/>
    <property type="project" value="InterPro"/>
</dbReference>
<dbReference type="PROSITE" id="PS51464">
    <property type="entry name" value="SIS"/>
    <property type="match status" value="2"/>
</dbReference>
<feature type="domain" description="SIS" evidence="5">
    <location>
        <begin position="53"/>
        <end position="204"/>
    </location>
</feature>
<dbReference type="InterPro" id="IPR046348">
    <property type="entry name" value="SIS_dom_sf"/>
</dbReference>
<dbReference type="CDD" id="cd05008">
    <property type="entry name" value="SIS_GlmS_GlmD_1"/>
    <property type="match status" value="1"/>
</dbReference>
<dbReference type="GO" id="GO:0009401">
    <property type="term" value="P:phosphoenolpyruvate-dependent sugar phosphotransferase system"/>
    <property type="evidence" value="ECO:0007669"/>
    <property type="project" value="TreeGrafter"/>
</dbReference>
<accession>A0A562RFS3</accession>
<comment type="similarity">
    <text evidence="1">Belongs to the SIS family. AgaS subfamily.</text>
</comment>
<dbReference type="GO" id="GO:0005886">
    <property type="term" value="C:plasma membrane"/>
    <property type="evidence" value="ECO:0007669"/>
    <property type="project" value="TreeGrafter"/>
</dbReference>
<organism evidence="6 7">
    <name type="scientific">Pseudoduganella lurida</name>
    <dbReference type="NCBI Taxonomy" id="1036180"/>
    <lineage>
        <taxon>Bacteria</taxon>
        <taxon>Pseudomonadati</taxon>
        <taxon>Pseudomonadota</taxon>
        <taxon>Betaproteobacteria</taxon>
        <taxon>Burkholderiales</taxon>
        <taxon>Oxalobacteraceae</taxon>
        <taxon>Telluria group</taxon>
        <taxon>Pseudoduganella</taxon>
    </lineage>
</organism>
<dbReference type="RefSeq" id="WP_145648088.1">
    <property type="nucleotide sequence ID" value="NZ_VLLB01000002.1"/>
</dbReference>
<evidence type="ECO:0000256" key="1">
    <source>
        <dbReference type="ARBA" id="ARBA00007748"/>
    </source>
</evidence>
<keyword evidence="7" id="KW-1185">Reference proteome</keyword>
<sequence length="387" mass="40829">MSVTQSSNVGFPAGEFEARGATWTAREIAQQPGVWTKVLALVQERSAALDTFLGPLLADPALRIVFTGAGTSAFIGECLVPAIRRHGKLRAEAVPTTDLVAGPDRWLRPDAPTLLVSFGRSGSSPESVAAFDLAEQTVPGVHHLVVTCNKDGELYRRCQSQSNACALLLPDETHDRAFAMTSSFTSMLLSAGVIFGAIRPGPSYAAAAQALLGSAAPLVNALVDGDFERVVYLGSNELGGLAREAALKLLELTDGGIVSGFDTPLGFRHGPKSVVNARTLVVLFLSNDPHTRRYDLDLLRELRNDGRAGRVLALSATADGTAPGDVLLAGMEAATDIELAFPYIAFAQLFALFASLKRGVTPDTPSASGTVNRVVAGVTIYGWQDRA</sequence>
<evidence type="ECO:0000313" key="7">
    <source>
        <dbReference type="Proteomes" id="UP000318431"/>
    </source>
</evidence>
<dbReference type="Pfam" id="PF01380">
    <property type="entry name" value="SIS"/>
    <property type="match status" value="1"/>
</dbReference>
<dbReference type="Proteomes" id="UP000318431">
    <property type="component" value="Unassembled WGS sequence"/>
</dbReference>
<dbReference type="OrthoDB" id="9779207at2"/>
<comment type="catalytic activity">
    <reaction evidence="4">
        <text>D-galactosamine 6-phosphate + H2O = D-tagatopyranose 1-phosphate + NH4(+)</text>
        <dbReference type="Rhea" id="RHEA:47680"/>
        <dbReference type="ChEBI" id="CHEBI:15377"/>
        <dbReference type="ChEBI" id="CHEBI:28938"/>
        <dbReference type="ChEBI" id="CHEBI:71674"/>
        <dbReference type="ChEBI" id="CHEBI:138150"/>
    </reaction>
</comment>
<dbReference type="InterPro" id="IPR035464">
    <property type="entry name" value="SIS_AgaS"/>
</dbReference>
<proteinExistence type="inferred from homology"/>
<dbReference type="GO" id="GO:0097367">
    <property type="term" value="F:carbohydrate derivative binding"/>
    <property type="evidence" value="ECO:0007669"/>
    <property type="project" value="InterPro"/>
</dbReference>
<dbReference type="InterPro" id="IPR050303">
    <property type="entry name" value="GatZ_KbaZ_carbometab"/>
</dbReference>
<dbReference type="Gene3D" id="3.40.50.10490">
    <property type="entry name" value="Glucose-6-phosphate isomerase like protein, domain 1"/>
    <property type="match status" value="2"/>
</dbReference>
<gene>
    <name evidence="6" type="ORF">IP91_01389</name>
</gene>
<evidence type="ECO:0000313" key="6">
    <source>
        <dbReference type="EMBL" id="TWI67276.1"/>
    </source>
</evidence>
<evidence type="ECO:0000259" key="5">
    <source>
        <dbReference type="PROSITE" id="PS51464"/>
    </source>
</evidence>
<keyword evidence="3" id="KW-0378">Hydrolase</keyword>
<dbReference type="PANTHER" id="PTHR32502:SF3">
    <property type="entry name" value="D-GALACTOSAMINE-6-PHOSPHATE DEAMINASE AGAS-RELATED"/>
    <property type="match status" value="1"/>
</dbReference>
<evidence type="ECO:0000256" key="3">
    <source>
        <dbReference type="ARBA" id="ARBA00022801"/>
    </source>
</evidence>
<dbReference type="InterPro" id="IPR001347">
    <property type="entry name" value="SIS_dom"/>
</dbReference>
<reference evidence="6 7" key="1">
    <citation type="journal article" date="2015" name="Stand. Genomic Sci.">
        <title>Genomic Encyclopedia of Bacterial and Archaeal Type Strains, Phase III: the genomes of soil and plant-associated and newly described type strains.</title>
        <authorList>
            <person name="Whitman W.B."/>
            <person name="Woyke T."/>
            <person name="Klenk H.P."/>
            <person name="Zhou Y."/>
            <person name="Lilburn T.G."/>
            <person name="Beck B.J."/>
            <person name="De Vos P."/>
            <person name="Vandamme P."/>
            <person name="Eisen J.A."/>
            <person name="Garrity G."/>
            <person name="Hugenholtz P."/>
            <person name="Kyrpides N.C."/>
        </authorList>
    </citation>
    <scope>NUCLEOTIDE SEQUENCE [LARGE SCALE GENOMIC DNA]</scope>
    <source>
        <strain evidence="6 7">CGMCC 1.10822</strain>
    </source>
</reference>
<protein>
    <submittedName>
        <fullName evidence="6">Tagatose-6-phosphate ketose/aldose isomerase</fullName>
    </submittedName>
</protein>
<feature type="domain" description="SIS" evidence="5">
    <location>
        <begin position="218"/>
        <end position="365"/>
    </location>
</feature>
<evidence type="ECO:0000256" key="4">
    <source>
        <dbReference type="ARBA" id="ARBA00029292"/>
    </source>
</evidence>
<dbReference type="GO" id="GO:0016853">
    <property type="term" value="F:isomerase activity"/>
    <property type="evidence" value="ECO:0007669"/>
    <property type="project" value="UniProtKB-KW"/>
</dbReference>
<keyword evidence="6" id="KW-0413">Isomerase</keyword>